<dbReference type="Proteomes" id="UP000325440">
    <property type="component" value="Unassembled WGS sequence"/>
</dbReference>
<dbReference type="PANTHER" id="PTHR37984:SF7">
    <property type="entry name" value="INTEGRASE CATALYTIC DOMAIN-CONTAINING PROTEIN"/>
    <property type="match status" value="1"/>
</dbReference>
<dbReference type="PANTHER" id="PTHR37984">
    <property type="entry name" value="PROTEIN CBG26694"/>
    <property type="match status" value="1"/>
</dbReference>
<sequence length="224" mass="26481">MEHYTFFTRKKSFNESFYTFYADLWNLVKSCGIGEVENKLLGTNNVDLQSKLLREDYTIEKLVSYCQAIEQAKINKQILLQNNKRELNIVVQKENKFGGPVKHSVGKRQNKGEQPNIIEETLEEHNKTLKEVIDQARNLNIKFNPYKLQFERNKVKYLGMAFNRKRIASDADRVKAIMELKEPEKIKQLQSLLRMINYLWIFIPNISELVEPLRGQLKKEVLWE</sequence>
<dbReference type="Gene3D" id="3.30.70.270">
    <property type="match status" value="2"/>
</dbReference>
<dbReference type="EMBL" id="CABPRJ010001448">
    <property type="protein sequence ID" value="VVC37521.1"/>
    <property type="molecule type" value="Genomic_DNA"/>
</dbReference>
<keyword evidence="2" id="KW-1185">Reference proteome</keyword>
<protein>
    <recommendedName>
        <fullName evidence="3">Reverse transcriptase domain</fullName>
    </recommendedName>
</protein>
<dbReference type="OrthoDB" id="6626647at2759"/>
<organism evidence="1 2">
    <name type="scientific">Cinara cedri</name>
    <dbReference type="NCBI Taxonomy" id="506608"/>
    <lineage>
        <taxon>Eukaryota</taxon>
        <taxon>Metazoa</taxon>
        <taxon>Ecdysozoa</taxon>
        <taxon>Arthropoda</taxon>
        <taxon>Hexapoda</taxon>
        <taxon>Insecta</taxon>
        <taxon>Pterygota</taxon>
        <taxon>Neoptera</taxon>
        <taxon>Paraneoptera</taxon>
        <taxon>Hemiptera</taxon>
        <taxon>Sternorrhyncha</taxon>
        <taxon>Aphidomorpha</taxon>
        <taxon>Aphidoidea</taxon>
        <taxon>Aphididae</taxon>
        <taxon>Lachninae</taxon>
        <taxon>Cinara</taxon>
    </lineage>
</organism>
<dbReference type="SUPFAM" id="SSF56672">
    <property type="entry name" value="DNA/RNA polymerases"/>
    <property type="match status" value="1"/>
</dbReference>
<dbReference type="GO" id="GO:0071897">
    <property type="term" value="P:DNA biosynthetic process"/>
    <property type="evidence" value="ECO:0007669"/>
    <property type="project" value="UniProtKB-ARBA"/>
</dbReference>
<reference evidence="1 2" key="1">
    <citation type="submission" date="2019-08" db="EMBL/GenBank/DDBJ databases">
        <authorList>
            <person name="Alioto T."/>
            <person name="Alioto T."/>
            <person name="Gomez Garrido J."/>
        </authorList>
    </citation>
    <scope>NUCLEOTIDE SEQUENCE [LARGE SCALE GENOMIC DNA]</scope>
</reference>
<proteinExistence type="predicted"/>
<dbReference type="InterPro" id="IPR043502">
    <property type="entry name" value="DNA/RNA_pol_sf"/>
</dbReference>
<evidence type="ECO:0000313" key="2">
    <source>
        <dbReference type="Proteomes" id="UP000325440"/>
    </source>
</evidence>
<accession>A0A5E4N1V2</accession>
<name>A0A5E4N1V2_9HEMI</name>
<evidence type="ECO:0008006" key="3">
    <source>
        <dbReference type="Google" id="ProtNLM"/>
    </source>
</evidence>
<dbReference type="AlphaFoldDB" id="A0A5E4N1V2"/>
<dbReference type="InterPro" id="IPR050951">
    <property type="entry name" value="Retrovirus_Pol_polyprotein"/>
</dbReference>
<dbReference type="InterPro" id="IPR043128">
    <property type="entry name" value="Rev_trsase/Diguanyl_cyclase"/>
</dbReference>
<gene>
    <name evidence="1" type="ORF">CINCED_3A013109</name>
</gene>
<evidence type="ECO:0000313" key="1">
    <source>
        <dbReference type="EMBL" id="VVC37521.1"/>
    </source>
</evidence>